<feature type="non-terminal residue" evidence="1">
    <location>
        <position position="1"/>
    </location>
</feature>
<name>A0ABQ8R755_FUSEQ</name>
<organism evidence="1 2">
    <name type="scientific">Fusarium equiseti</name>
    <name type="common">Fusarium scirpi</name>
    <dbReference type="NCBI Taxonomy" id="61235"/>
    <lineage>
        <taxon>Eukaryota</taxon>
        <taxon>Fungi</taxon>
        <taxon>Dikarya</taxon>
        <taxon>Ascomycota</taxon>
        <taxon>Pezizomycotina</taxon>
        <taxon>Sordariomycetes</taxon>
        <taxon>Hypocreomycetidae</taxon>
        <taxon>Hypocreales</taxon>
        <taxon>Nectriaceae</taxon>
        <taxon>Fusarium</taxon>
        <taxon>Fusarium incarnatum-equiseti species complex</taxon>
    </lineage>
</organism>
<keyword evidence="2" id="KW-1185">Reference proteome</keyword>
<sequence length="310" mass="35628">QDCSLESFLRDAFKLAGWEAPLTDCCMLTIDDGRIVDTMVWGSLLATGEVEKHIFTPNERQRDPGMHDTSECIKYSRHQVTSSAYTSAAYQSNSAHLSRPYKSLSDRPESATIDSVAVYFPDGLTAHGTSSDANASRQNSDASRKFWVGLRSCPHHREYIKDLDDLRSVLRLENEARSTEKREVTLSIPSNDDLRFGQATLVPNHEQWKAELVCHRHESLLEQDFVEEETLIPDAYGRYNLSRSCEFTLIRELFALSEEVFSFFLPREWDQQQTKQVYKHLWGTLDEIIRTFARPPFYMLAESSPFESPR</sequence>
<accession>A0ABQ8R755</accession>
<gene>
    <name evidence="1" type="ORF">NW768_008453</name>
</gene>
<proteinExistence type="predicted"/>
<dbReference type="Proteomes" id="UP001152024">
    <property type="component" value="Unassembled WGS sequence"/>
</dbReference>
<reference evidence="1" key="1">
    <citation type="submission" date="2022-09" db="EMBL/GenBank/DDBJ databases">
        <title>Fusarium specimens isolated from Avocado Roots.</title>
        <authorList>
            <person name="Stajich J."/>
            <person name="Roper C."/>
            <person name="Heimlech-Rivalta G."/>
        </authorList>
    </citation>
    <scope>NUCLEOTIDE SEQUENCE</scope>
    <source>
        <strain evidence="1">CF00095</strain>
    </source>
</reference>
<dbReference type="EMBL" id="JAOQBH010000012">
    <property type="protein sequence ID" value="KAJ4128167.1"/>
    <property type="molecule type" value="Genomic_DNA"/>
</dbReference>
<protein>
    <submittedName>
        <fullName evidence="1">Uncharacterized protein</fullName>
    </submittedName>
</protein>
<evidence type="ECO:0000313" key="2">
    <source>
        <dbReference type="Proteomes" id="UP001152024"/>
    </source>
</evidence>
<evidence type="ECO:0000313" key="1">
    <source>
        <dbReference type="EMBL" id="KAJ4128167.1"/>
    </source>
</evidence>
<comment type="caution">
    <text evidence="1">The sequence shown here is derived from an EMBL/GenBank/DDBJ whole genome shotgun (WGS) entry which is preliminary data.</text>
</comment>